<sequence length="254" mass="28443">MYTKDSLIRDMEQTGIRKKGTLLIHSSMKAVGKVEGGADTVLDAVIEYMKEGLLLFPTHSWSENNLSGGIYNPKTEISCVGILPNLFMKREGAIRSMHPTHSVTAMGSRAKAYVQRDNEVYTPCPQNGCFSGLYEENAQLLFLGATLKTNTFIHSIEERLDIPNRINPQARKIKLILEDGKVREIDLYGHYSTCGDVSQNYDKLLIPMLDMGIAREAKIADAVSYVVEVKPMTDWVVGLLKENPFLFDDAQPIR</sequence>
<dbReference type="GO" id="GO:0046677">
    <property type="term" value="P:response to antibiotic"/>
    <property type="evidence" value="ECO:0007669"/>
    <property type="project" value="UniProtKB-KW"/>
</dbReference>
<name>A0A4R1QXL1_9FIRM</name>
<dbReference type="EC" id="2.3.1.-" evidence="4"/>
<keyword evidence="4" id="KW-0046">Antibiotic resistance</keyword>
<comment type="similarity">
    <text evidence="1 4">Belongs to the antibiotic N-acetyltransferase family.</text>
</comment>
<dbReference type="Pfam" id="PF02522">
    <property type="entry name" value="Antibiotic_NAT"/>
    <property type="match status" value="1"/>
</dbReference>
<dbReference type="OrthoDB" id="7330654at2"/>
<dbReference type="RefSeq" id="WP_031390347.1">
    <property type="nucleotide sequence ID" value="NZ_JPNB01000001.1"/>
</dbReference>
<dbReference type="EMBL" id="SLUO01000011">
    <property type="protein sequence ID" value="TCL56654.1"/>
    <property type="molecule type" value="Genomic_DNA"/>
</dbReference>
<evidence type="ECO:0000256" key="4">
    <source>
        <dbReference type="RuleBase" id="RU365031"/>
    </source>
</evidence>
<accession>A0A4R1QXL1</accession>
<dbReference type="PANTHER" id="PTHR11104">
    <property type="entry name" value="AMINOGLYCOSIDE N3-ACETYLTRANSFERASE"/>
    <property type="match status" value="1"/>
</dbReference>
<dbReference type="PANTHER" id="PTHR11104:SF0">
    <property type="entry name" value="SPBETA PROPHAGE-DERIVED AMINOGLYCOSIDE N(3')-ACETYLTRANSFERASE-LIKE PROTEIN YOKD"/>
    <property type="match status" value="1"/>
</dbReference>
<evidence type="ECO:0000256" key="2">
    <source>
        <dbReference type="ARBA" id="ARBA00022679"/>
    </source>
</evidence>
<keyword evidence="3 4" id="KW-0012">Acyltransferase</keyword>
<evidence type="ECO:0000256" key="3">
    <source>
        <dbReference type="ARBA" id="ARBA00023315"/>
    </source>
</evidence>
<dbReference type="GO" id="GO:0046353">
    <property type="term" value="F:aminoglycoside 3-N-acetyltransferase activity"/>
    <property type="evidence" value="ECO:0007669"/>
    <property type="project" value="UniProtKB-EC"/>
</dbReference>
<protein>
    <recommendedName>
        <fullName evidence="4">Aminoglycoside N(3)-acetyltransferase</fullName>
        <ecNumber evidence="4">2.3.1.-</ecNumber>
    </recommendedName>
</protein>
<dbReference type="SUPFAM" id="SSF110710">
    <property type="entry name" value="TTHA0583/YokD-like"/>
    <property type="match status" value="1"/>
</dbReference>
<dbReference type="Proteomes" id="UP000295718">
    <property type="component" value="Unassembled WGS sequence"/>
</dbReference>
<evidence type="ECO:0000313" key="6">
    <source>
        <dbReference type="Proteomes" id="UP000295718"/>
    </source>
</evidence>
<organism evidence="5 6">
    <name type="scientific">Kineothrix alysoides</name>
    <dbReference type="NCBI Taxonomy" id="1469948"/>
    <lineage>
        <taxon>Bacteria</taxon>
        <taxon>Bacillati</taxon>
        <taxon>Bacillota</taxon>
        <taxon>Clostridia</taxon>
        <taxon>Lachnospirales</taxon>
        <taxon>Lachnospiraceae</taxon>
        <taxon>Kineothrix</taxon>
    </lineage>
</organism>
<comment type="catalytic activity">
    <reaction evidence="4">
        <text>a 2-deoxystreptamine antibiotic + acetyl-CoA = an N(3)-acetyl-2-deoxystreptamine antibiotic + CoA + H(+)</text>
        <dbReference type="Rhea" id="RHEA:12665"/>
        <dbReference type="ChEBI" id="CHEBI:15378"/>
        <dbReference type="ChEBI" id="CHEBI:57287"/>
        <dbReference type="ChEBI" id="CHEBI:57288"/>
        <dbReference type="ChEBI" id="CHEBI:57921"/>
        <dbReference type="ChEBI" id="CHEBI:77452"/>
        <dbReference type="EC" id="2.3.1.81"/>
    </reaction>
</comment>
<evidence type="ECO:0000256" key="1">
    <source>
        <dbReference type="ARBA" id="ARBA00006383"/>
    </source>
</evidence>
<dbReference type="InterPro" id="IPR028345">
    <property type="entry name" value="Antibiotic_NAT-like"/>
</dbReference>
<dbReference type="InterPro" id="IPR003679">
    <property type="entry name" value="Amioglycoside_AcTrfase"/>
</dbReference>
<proteinExistence type="inferred from homology"/>
<keyword evidence="2 4" id="KW-0808">Transferase</keyword>
<keyword evidence="6" id="KW-1185">Reference proteome</keyword>
<evidence type="ECO:0000313" key="5">
    <source>
        <dbReference type="EMBL" id="TCL56654.1"/>
    </source>
</evidence>
<dbReference type="STRING" id="1469948.GCA_000732725_01635"/>
<dbReference type="AlphaFoldDB" id="A0A4R1QXL1"/>
<comment type="caution">
    <text evidence="5">The sequence shown here is derived from an EMBL/GenBank/DDBJ whole genome shotgun (WGS) entry which is preliminary data.</text>
</comment>
<gene>
    <name evidence="5" type="ORF">EDD76_111148</name>
</gene>
<reference evidence="5 6" key="1">
    <citation type="submission" date="2019-03" db="EMBL/GenBank/DDBJ databases">
        <title>Genomic Encyclopedia of Type Strains, Phase IV (KMG-IV): sequencing the most valuable type-strain genomes for metagenomic binning, comparative biology and taxonomic classification.</title>
        <authorList>
            <person name="Goeker M."/>
        </authorList>
    </citation>
    <scope>NUCLEOTIDE SEQUENCE [LARGE SCALE GENOMIC DNA]</scope>
    <source>
        <strain evidence="5 6">DSM 100556</strain>
    </source>
</reference>